<accession>A0A382WSU0</accession>
<reference evidence="1" key="1">
    <citation type="submission" date="2018-05" db="EMBL/GenBank/DDBJ databases">
        <authorList>
            <person name="Lanie J.A."/>
            <person name="Ng W.-L."/>
            <person name="Kazmierczak K.M."/>
            <person name="Andrzejewski T.M."/>
            <person name="Davidsen T.M."/>
            <person name="Wayne K.J."/>
            <person name="Tettelin H."/>
            <person name="Glass J.I."/>
            <person name="Rusch D."/>
            <person name="Podicherti R."/>
            <person name="Tsui H.-C.T."/>
            <person name="Winkler M.E."/>
        </authorList>
    </citation>
    <scope>NUCLEOTIDE SEQUENCE</scope>
</reference>
<proteinExistence type="predicted"/>
<sequence>MMIKLLNIESSLKRGNNPFNVFAENLMSLSE</sequence>
<evidence type="ECO:0000313" key="1">
    <source>
        <dbReference type="EMBL" id="SVD61660.1"/>
    </source>
</evidence>
<name>A0A382WSU0_9ZZZZ</name>
<organism evidence="1">
    <name type="scientific">marine metagenome</name>
    <dbReference type="NCBI Taxonomy" id="408172"/>
    <lineage>
        <taxon>unclassified sequences</taxon>
        <taxon>metagenomes</taxon>
        <taxon>ecological metagenomes</taxon>
    </lineage>
</organism>
<dbReference type="AlphaFoldDB" id="A0A382WSU0"/>
<gene>
    <name evidence="1" type="ORF">METZ01_LOCUS414514</name>
</gene>
<dbReference type="EMBL" id="UINC01162097">
    <property type="protein sequence ID" value="SVD61660.1"/>
    <property type="molecule type" value="Genomic_DNA"/>
</dbReference>
<protein>
    <submittedName>
        <fullName evidence="1">Uncharacterized protein</fullName>
    </submittedName>
</protein>